<dbReference type="Gene3D" id="2.60.40.10">
    <property type="entry name" value="Immunoglobulins"/>
    <property type="match status" value="2"/>
</dbReference>
<reference evidence="2" key="1">
    <citation type="submission" date="2022-06" db="EMBL/GenBank/DDBJ databases">
        <title>Aquibacillus sp. a new bacterium isolated from soil saline samples.</title>
        <authorList>
            <person name="Galisteo C."/>
            <person name="De La Haba R."/>
            <person name="Sanchez-Porro C."/>
            <person name="Ventosa A."/>
        </authorList>
    </citation>
    <scope>NUCLEOTIDE SEQUENCE</scope>
    <source>
        <strain evidence="2">3ASR75-54</strain>
    </source>
</reference>
<feature type="signal peptide" evidence="1">
    <location>
        <begin position="1"/>
        <end position="28"/>
    </location>
</feature>
<evidence type="ECO:0000313" key="2">
    <source>
        <dbReference type="EMBL" id="MDC3418485.1"/>
    </source>
</evidence>
<sequence>MNFKKSLFLLVVVSLIATLFSQSSVLFAIQAKDRFKAKTEITSSSITLNWDKIGTEYKIYRDGNLIGETKENSFVDATIKADVLYKYLIAAYDDKKITDIVRISTKAKTSLDKGSLKKENQNNTLDMTIESVAGSNFITLNWPKIPDDDNVYQVYRNGSLIANVSDTQFTDQDVVSSTRYRYNVIGKKKLSDDDVNKIKKELKKKHDNNVSDEKLLKLENTYEAIKFVKTLDSDLQTNFEVSRLKEANFITMSSDSPYFSFRYMTFIPDYRVPNPFQSGTYFLGNNRSYDVLSYDYKTLQNIDVTFDQPLYSTYRQRTGVGTTYLVDEDNNFLSSKTANCTADNGAYDLYLLSPNSYETDKKQFGAGGDCGIPYNDNITPDITYYYDAWIERDGDWRVKGSHDKAPAHEFYIYDGSIGSYTTIFQHGFDGNFNNLFPFYPNWTFDISG</sequence>
<dbReference type="InterPro" id="IPR013783">
    <property type="entry name" value="Ig-like_fold"/>
</dbReference>
<dbReference type="RefSeq" id="WP_272447552.1">
    <property type="nucleotide sequence ID" value="NZ_JAMQKC010000029.1"/>
</dbReference>
<accession>A0A9X3WHE2</accession>
<proteinExistence type="predicted"/>
<dbReference type="Proteomes" id="UP001145069">
    <property type="component" value="Unassembled WGS sequence"/>
</dbReference>
<evidence type="ECO:0000313" key="3">
    <source>
        <dbReference type="Proteomes" id="UP001145069"/>
    </source>
</evidence>
<gene>
    <name evidence="2" type="ORF">NC799_16515</name>
</gene>
<protein>
    <submittedName>
        <fullName evidence="2">DUF3238 domain-containing protein</fullName>
    </submittedName>
</protein>
<evidence type="ECO:0000256" key="1">
    <source>
        <dbReference type="SAM" id="SignalP"/>
    </source>
</evidence>
<dbReference type="InterPro" id="IPR036116">
    <property type="entry name" value="FN3_sf"/>
</dbReference>
<keyword evidence="3" id="KW-1185">Reference proteome</keyword>
<keyword evidence="1" id="KW-0732">Signal</keyword>
<dbReference type="InterPro" id="IPR021631">
    <property type="entry name" value="DUF3238"/>
</dbReference>
<comment type="caution">
    <text evidence="2">The sequence shown here is derived from an EMBL/GenBank/DDBJ whole genome shotgun (WGS) entry which is preliminary data.</text>
</comment>
<dbReference type="EMBL" id="JAMQKC010000029">
    <property type="protein sequence ID" value="MDC3418485.1"/>
    <property type="molecule type" value="Genomic_DNA"/>
</dbReference>
<feature type="chain" id="PRO_5040767534" evidence="1">
    <location>
        <begin position="29"/>
        <end position="448"/>
    </location>
</feature>
<dbReference type="AlphaFoldDB" id="A0A9X3WHE2"/>
<dbReference type="SUPFAM" id="SSF49265">
    <property type="entry name" value="Fibronectin type III"/>
    <property type="match status" value="1"/>
</dbReference>
<name>A0A9X3WHE2_9BACI</name>
<dbReference type="Pfam" id="PF11579">
    <property type="entry name" value="DUF3238"/>
    <property type="match status" value="1"/>
</dbReference>
<organism evidence="2 3">
    <name type="scientific">Aquibacillus salsiterrae</name>
    <dbReference type="NCBI Taxonomy" id="2950439"/>
    <lineage>
        <taxon>Bacteria</taxon>
        <taxon>Bacillati</taxon>
        <taxon>Bacillota</taxon>
        <taxon>Bacilli</taxon>
        <taxon>Bacillales</taxon>
        <taxon>Bacillaceae</taxon>
        <taxon>Aquibacillus</taxon>
    </lineage>
</organism>